<dbReference type="InterPro" id="IPR021800">
    <property type="entry name" value="DUF3369"/>
</dbReference>
<feature type="modified residue" description="4-aspartylphosphate" evidence="1">
    <location>
        <position position="81"/>
    </location>
</feature>
<dbReference type="OrthoDB" id="9787688at2"/>
<evidence type="ECO:0000259" key="2">
    <source>
        <dbReference type="PROSITE" id="PS50110"/>
    </source>
</evidence>
<accession>A0A246IT41</accession>
<dbReference type="EMBL" id="NIOF01000021">
    <property type="protein sequence ID" value="OWQ83398.1"/>
    <property type="molecule type" value="Genomic_DNA"/>
</dbReference>
<dbReference type="InterPro" id="IPR001789">
    <property type="entry name" value="Sig_transdc_resp-reg_receiver"/>
</dbReference>
<dbReference type="Pfam" id="PF11849">
    <property type="entry name" value="DUF3369"/>
    <property type="match status" value="1"/>
</dbReference>
<protein>
    <recommendedName>
        <fullName evidence="2">Response regulatory domain-containing protein</fullName>
    </recommendedName>
</protein>
<dbReference type="SUPFAM" id="SSF52172">
    <property type="entry name" value="CheY-like"/>
    <property type="match status" value="1"/>
</dbReference>
<reference evidence="3 4" key="1">
    <citation type="journal article" date="2008" name="Int. J. Syst. Evol. Microbiol.">
        <title>Description of Roseateles aquatilis sp. nov. and Roseateles terrae sp. nov., in the class Betaproteobacteria, and emended description of the genus Roseateles.</title>
        <authorList>
            <person name="Gomila M."/>
            <person name="Bowien B."/>
            <person name="Falsen E."/>
            <person name="Moore E.R."/>
            <person name="Lalucat J."/>
        </authorList>
    </citation>
    <scope>NUCLEOTIDE SEQUENCE [LARGE SCALE GENOMIC DNA]</scope>
    <source>
        <strain evidence="3 4">CCUG 48205</strain>
    </source>
</reference>
<dbReference type="InterPro" id="IPR011006">
    <property type="entry name" value="CheY-like_superfamily"/>
</dbReference>
<dbReference type="Proteomes" id="UP000197468">
    <property type="component" value="Unassembled WGS sequence"/>
</dbReference>
<comment type="caution">
    <text evidence="3">The sequence shown here is derived from an EMBL/GenBank/DDBJ whole genome shotgun (WGS) entry which is preliminary data.</text>
</comment>
<evidence type="ECO:0000256" key="1">
    <source>
        <dbReference type="PROSITE-ProRule" id="PRU00169"/>
    </source>
</evidence>
<keyword evidence="1" id="KW-0597">Phosphoprotein</keyword>
<gene>
    <name evidence="3" type="ORF">CDN99_26490</name>
</gene>
<feature type="domain" description="Response regulatory" evidence="2">
    <location>
        <begin position="26"/>
        <end position="150"/>
    </location>
</feature>
<sequence>MTDMVFADELPEAGDKARARTLDPWVVMVVDDDPAVHQVTQLVMADFEFAGRKLQFLSAYSGTEARDILRGRDDIALILLDVVMESEHAGLDVARFIREELGNKHVRIVLRTGQPGQAPEEHVIKTYDINDYKEKTELTKRKLITVFYSALRSYRDIVLLSQSRLALRRSIDAITMIHDSSNLRNFASALLDQVAHLLGHDAQGLCASRMSAYAASHAEGRLKVLAATSEFQGLLDENEVSDLPPDVRDALDQALLVRESRFEDGRFIGYYRTHSGNESLLYMVLSDPIDDEGRELLDIFCANVAIAYEGLLARDRAA</sequence>
<dbReference type="Gene3D" id="3.40.50.2300">
    <property type="match status" value="1"/>
</dbReference>
<evidence type="ECO:0000313" key="3">
    <source>
        <dbReference type="EMBL" id="OWQ83398.1"/>
    </source>
</evidence>
<dbReference type="PROSITE" id="PS50110">
    <property type="entry name" value="RESPONSE_REGULATORY"/>
    <property type="match status" value="1"/>
</dbReference>
<evidence type="ECO:0000313" key="4">
    <source>
        <dbReference type="Proteomes" id="UP000197468"/>
    </source>
</evidence>
<name>A0A246IT41_9BURK</name>
<dbReference type="RefSeq" id="WP_088388498.1">
    <property type="nucleotide sequence ID" value="NZ_NIOF01000021.1"/>
</dbReference>
<keyword evidence="4" id="KW-1185">Reference proteome</keyword>
<proteinExistence type="predicted"/>
<dbReference type="AlphaFoldDB" id="A0A246IT41"/>
<organism evidence="3 4">
    <name type="scientific">Roseateles aquatilis</name>
    <dbReference type="NCBI Taxonomy" id="431061"/>
    <lineage>
        <taxon>Bacteria</taxon>
        <taxon>Pseudomonadati</taxon>
        <taxon>Pseudomonadota</taxon>
        <taxon>Betaproteobacteria</taxon>
        <taxon>Burkholderiales</taxon>
        <taxon>Sphaerotilaceae</taxon>
        <taxon>Roseateles</taxon>
    </lineage>
</organism>
<dbReference type="GO" id="GO:0000160">
    <property type="term" value="P:phosphorelay signal transduction system"/>
    <property type="evidence" value="ECO:0007669"/>
    <property type="project" value="InterPro"/>
</dbReference>